<keyword evidence="1" id="KW-1133">Transmembrane helix</keyword>
<evidence type="ECO:0000313" key="2">
    <source>
        <dbReference type="EMBL" id="AIY40541.1"/>
    </source>
</evidence>
<proteinExistence type="predicted"/>
<evidence type="ECO:0008006" key="4">
    <source>
        <dbReference type="Google" id="ProtNLM"/>
    </source>
</evidence>
<feature type="transmembrane region" description="Helical" evidence="1">
    <location>
        <begin position="80"/>
        <end position="103"/>
    </location>
</feature>
<name>A0A0A1F7N2_9BURK</name>
<reference evidence="3" key="1">
    <citation type="journal article" date="2014" name="Soil Biol. Biochem.">
        <title>Structure and function of bacterial communities in ageing soils: Insights from the Mendocino ecological staircase.</title>
        <authorList>
            <person name="Uroz S."/>
            <person name="Tech J.J."/>
            <person name="Sawaya N.A."/>
            <person name="Frey-Klett P."/>
            <person name="Leveau J.H.J."/>
        </authorList>
    </citation>
    <scope>NUCLEOTIDE SEQUENCE [LARGE SCALE GENOMIC DNA]</scope>
    <source>
        <strain evidence="3">Cal35</strain>
    </source>
</reference>
<dbReference type="HOGENOM" id="CLU_1406622_0_0_4"/>
<dbReference type="EMBL" id="CP009962">
    <property type="protein sequence ID" value="AIY40541.1"/>
    <property type="molecule type" value="Genomic_DNA"/>
</dbReference>
<feature type="transmembrane region" description="Helical" evidence="1">
    <location>
        <begin position="51"/>
        <end position="74"/>
    </location>
</feature>
<evidence type="ECO:0000256" key="1">
    <source>
        <dbReference type="SAM" id="Phobius"/>
    </source>
</evidence>
<feature type="transmembrane region" description="Helical" evidence="1">
    <location>
        <begin position="20"/>
        <end position="39"/>
    </location>
</feature>
<organism evidence="2 3">
    <name type="scientific">Collimonas arenae</name>
    <dbReference type="NCBI Taxonomy" id="279058"/>
    <lineage>
        <taxon>Bacteria</taxon>
        <taxon>Pseudomonadati</taxon>
        <taxon>Pseudomonadota</taxon>
        <taxon>Betaproteobacteria</taxon>
        <taxon>Burkholderiales</taxon>
        <taxon>Oxalobacteraceae</taxon>
        <taxon>Collimonas</taxon>
    </lineage>
</organism>
<feature type="transmembrane region" description="Helical" evidence="1">
    <location>
        <begin position="115"/>
        <end position="140"/>
    </location>
</feature>
<keyword evidence="1" id="KW-0812">Transmembrane</keyword>
<gene>
    <name evidence="2" type="ORF">LT85_1383</name>
</gene>
<keyword evidence="3" id="KW-1185">Reference proteome</keyword>
<dbReference type="KEGG" id="care:LT85_1383"/>
<protein>
    <recommendedName>
        <fullName evidence="4">Transmembrane protein</fullName>
    </recommendedName>
</protein>
<keyword evidence="1" id="KW-0472">Membrane</keyword>
<sequence length="193" mass="20140">MTWLGATGAFVTPAGAPPLPILISVVLPLTAFFAGYWLVQPFRRLVLAADLQVMVGIHAWRFAGLSFLALYTYGILPGSFALPAGLGDMAIGVTAPWMLAALIRQPAFAASKTFVVWNVLGIIDLVAAMAAGALNAIFAANVAGEARIDPMVQLPLVLITAYLVPFLAMLHAAALLQARRLAAIQAGSGSDQG</sequence>
<accession>A0A0A1F7N2</accession>
<dbReference type="AlphaFoldDB" id="A0A0A1F7N2"/>
<feature type="transmembrane region" description="Helical" evidence="1">
    <location>
        <begin position="152"/>
        <end position="176"/>
    </location>
</feature>
<dbReference type="Proteomes" id="UP000030302">
    <property type="component" value="Chromosome"/>
</dbReference>
<evidence type="ECO:0000313" key="3">
    <source>
        <dbReference type="Proteomes" id="UP000030302"/>
    </source>
</evidence>